<accession>H2BRN0</accession>
<proteinExistence type="predicted"/>
<evidence type="ECO:0000313" key="5">
    <source>
        <dbReference type="EMBL" id="EHQ01345.1"/>
    </source>
</evidence>
<evidence type="ECO:0000256" key="3">
    <source>
        <dbReference type="ARBA" id="ARBA00023163"/>
    </source>
</evidence>
<dbReference type="CDD" id="cd01392">
    <property type="entry name" value="HTH_LacI"/>
    <property type="match status" value="1"/>
</dbReference>
<organism evidence="5 7">
    <name type="scientific">Gillisia limnaea (strain DSM 15749 / LMG 21470 / R-8282)</name>
    <dbReference type="NCBI Taxonomy" id="865937"/>
    <lineage>
        <taxon>Bacteria</taxon>
        <taxon>Pseudomonadati</taxon>
        <taxon>Bacteroidota</taxon>
        <taxon>Flavobacteriia</taxon>
        <taxon>Flavobacteriales</taxon>
        <taxon>Flavobacteriaceae</taxon>
        <taxon>Gillisia</taxon>
    </lineage>
</organism>
<evidence type="ECO:0000313" key="7">
    <source>
        <dbReference type="Proteomes" id="UP000003844"/>
    </source>
</evidence>
<dbReference type="SUPFAM" id="SSF53822">
    <property type="entry name" value="Periplasmic binding protein-like I"/>
    <property type="match status" value="1"/>
</dbReference>
<dbReference type="InterPro" id="IPR000843">
    <property type="entry name" value="HTH_LacI"/>
</dbReference>
<keyword evidence="3" id="KW-0804">Transcription</keyword>
<dbReference type="AlphaFoldDB" id="H2BRN0"/>
<dbReference type="SUPFAM" id="SSF47413">
    <property type="entry name" value="lambda repressor-like DNA-binding domains"/>
    <property type="match status" value="1"/>
</dbReference>
<dbReference type="Pfam" id="PF00356">
    <property type="entry name" value="LacI"/>
    <property type="match status" value="1"/>
</dbReference>
<evidence type="ECO:0000259" key="4">
    <source>
        <dbReference type="PROSITE" id="PS50932"/>
    </source>
</evidence>
<dbReference type="HOGENOM" id="CLU_037628_6_0_10"/>
<reference evidence="5" key="1">
    <citation type="submission" date="2011-10" db="EMBL/GenBank/DDBJ databases">
        <title>The Improved High-Quality Draft genome of Gillisia limnaea DSM 15749.</title>
        <authorList>
            <consortium name="US DOE Joint Genome Institute (JGI-PGF)"/>
            <person name="Lucas S."/>
            <person name="Copeland A."/>
            <person name="Lapidus A."/>
            <person name="Bruce D."/>
            <person name="Goodwin L."/>
            <person name="Pitluck S."/>
            <person name="Peters L."/>
            <person name="Mikhailova N."/>
            <person name="Held B."/>
            <person name="Kyrpides N."/>
            <person name="Mavromatis K."/>
            <person name="Detter J.C."/>
            <person name="Han C."/>
            <person name="Land M."/>
            <person name="Hauser L."/>
            <person name="Markowitz V."/>
            <person name="Cheng J.-F."/>
            <person name="Hugenholtz P."/>
            <person name="Woyke T."/>
            <person name="Wu D."/>
            <person name="Tindall B."/>
            <person name="Pomrenke H."/>
            <person name="Brambilla E."/>
            <person name="Klenk H.-P."/>
            <person name="Eisen J.A."/>
        </authorList>
    </citation>
    <scope>NUCLEOTIDE SEQUENCE</scope>
    <source>
        <strain evidence="5">DSM 15749</strain>
    </source>
</reference>
<dbReference type="Pfam" id="PF13377">
    <property type="entry name" value="Peripla_BP_3"/>
    <property type="match status" value="1"/>
</dbReference>
<dbReference type="InterPro" id="IPR010982">
    <property type="entry name" value="Lambda_DNA-bd_dom_sf"/>
</dbReference>
<reference evidence="7" key="2">
    <citation type="journal article" date="2012" name="Stand. Genomic Sci.">
        <title>Genome sequence of the Antarctic rhodopsins-containing flavobacterium Gillisia limnaea type strain (R-8282(T)).</title>
        <authorList>
            <person name="Riedel T."/>
            <person name="Held B."/>
            <person name="Nolan M."/>
            <person name="Lucas S."/>
            <person name="Lapidus A."/>
            <person name="Tice H."/>
            <person name="Del Rio T.G."/>
            <person name="Cheng J.F."/>
            <person name="Han C."/>
            <person name="Tapia R."/>
            <person name="Goodwin L.A."/>
            <person name="Pitluck S."/>
            <person name="Liolios K."/>
            <person name="Mavromatis K."/>
            <person name="Pagani I."/>
            <person name="Ivanova N."/>
            <person name="Mikhailova N."/>
            <person name="Pati A."/>
            <person name="Chen A."/>
            <person name="Palaniappan K."/>
            <person name="Land M."/>
            <person name="Rohde M."/>
            <person name="Tindall B.J."/>
            <person name="Detter J.C."/>
            <person name="Goker M."/>
            <person name="Bristow J."/>
            <person name="Eisen J.A."/>
            <person name="Markowitz V."/>
            <person name="Hugenholtz P."/>
            <person name="Kyrpides N.C."/>
            <person name="Klenk H.P."/>
            <person name="Woyke T."/>
        </authorList>
    </citation>
    <scope>NUCLEOTIDE SEQUENCE [LARGE SCALE GENOMIC DNA]</scope>
    <source>
        <strain evidence="7">DSM 15749 / LMG 21470 / R-8282</strain>
    </source>
</reference>
<name>H2BRN0_GILLR</name>
<dbReference type="PANTHER" id="PTHR30146:SF109">
    <property type="entry name" value="HTH-TYPE TRANSCRIPTIONAL REGULATOR GALS"/>
    <property type="match status" value="1"/>
</dbReference>
<dbReference type="GO" id="GO:0000976">
    <property type="term" value="F:transcription cis-regulatory region binding"/>
    <property type="evidence" value="ECO:0007669"/>
    <property type="project" value="TreeGrafter"/>
</dbReference>
<keyword evidence="7" id="KW-1185">Reference proteome</keyword>
<dbReference type="CDD" id="cd06267">
    <property type="entry name" value="PBP1_LacI_sugar_binding-like"/>
    <property type="match status" value="1"/>
</dbReference>
<dbReference type="Proteomes" id="UP000003844">
    <property type="component" value="Unassembled WGS sequence"/>
</dbReference>
<keyword evidence="2" id="KW-0238">DNA-binding</keyword>
<sequence length="346" mass="38732">MKRKLTLKHIASELDVSISTVSKALRDSSEISEDTSAKIKAFAKLYNYKPNNIALSLKNRKSKTIGVIIPEIVHHFFTTVISGIEHVANEKGYHVIICMSNNSFDKEVINMELLANGSTDGFIISVAKETQQKKDYHHLKEVLNQGMPLVMFDRVIDEIECDKVIIDDTIGAKKAVSKLIEIGCKKIGLITTVDYVSVGKLRTAGYFQALIEHGMKVDKSLILKIDDFEQSELEIKNFLENRELDGVFAVNEHFAIYAIKAFQEKGLRVPQDVAVIGFTDGELSKQFIPSLTTVSQHGAEMGAQTARLLIKKLESEDSDEEVYQTIIIETGLVERNSTKKDFTLSF</sequence>
<protein>
    <submittedName>
        <fullName evidence="5">Transcriptional regulator, LacI family</fullName>
    </submittedName>
</protein>
<feature type="domain" description="HTH lacI-type" evidence="4">
    <location>
        <begin position="5"/>
        <end position="59"/>
    </location>
</feature>
<dbReference type="InterPro" id="IPR028082">
    <property type="entry name" value="Peripla_BP_I"/>
</dbReference>
<dbReference type="RefSeq" id="WP_006987669.1">
    <property type="nucleotide sequence ID" value="NZ_JH594606.1"/>
</dbReference>
<dbReference type="PANTHER" id="PTHR30146">
    <property type="entry name" value="LACI-RELATED TRANSCRIPTIONAL REPRESSOR"/>
    <property type="match status" value="1"/>
</dbReference>
<dbReference type="Gene3D" id="1.10.260.40">
    <property type="entry name" value="lambda repressor-like DNA-binding domains"/>
    <property type="match status" value="1"/>
</dbReference>
<gene>
    <name evidence="5" type="ORF">Gilli_0633</name>
    <name evidence="6" type="ORF">Gilli_0636</name>
</gene>
<dbReference type="EMBL" id="JH594606">
    <property type="protein sequence ID" value="EHQ01348.1"/>
    <property type="molecule type" value="Genomic_DNA"/>
</dbReference>
<dbReference type="OrthoDB" id="9768806at2"/>
<evidence type="ECO:0000313" key="6">
    <source>
        <dbReference type="EMBL" id="EHQ01348.1"/>
    </source>
</evidence>
<dbReference type="eggNOG" id="COG1609">
    <property type="taxonomic scope" value="Bacteria"/>
</dbReference>
<dbReference type="STRING" id="865937.Gilli_0633"/>
<evidence type="ECO:0000256" key="2">
    <source>
        <dbReference type="ARBA" id="ARBA00023125"/>
    </source>
</evidence>
<dbReference type="GO" id="GO:0003700">
    <property type="term" value="F:DNA-binding transcription factor activity"/>
    <property type="evidence" value="ECO:0007669"/>
    <property type="project" value="TreeGrafter"/>
</dbReference>
<keyword evidence="1" id="KW-0805">Transcription regulation</keyword>
<dbReference type="Gene3D" id="3.40.50.2300">
    <property type="match status" value="2"/>
</dbReference>
<dbReference type="SMART" id="SM00354">
    <property type="entry name" value="HTH_LACI"/>
    <property type="match status" value="1"/>
</dbReference>
<evidence type="ECO:0000256" key="1">
    <source>
        <dbReference type="ARBA" id="ARBA00023015"/>
    </source>
</evidence>
<dbReference type="PROSITE" id="PS50932">
    <property type="entry name" value="HTH_LACI_2"/>
    <property type="match status" value="1"/>
</dbReference>
<dbReference type="EMBL" id="JH594606">
    <property type="protein sequence ID" value="EHQ01345.1"/>
    <property type="molecule type" value="Genomic_DNA"/>
</dbReference>
<dbReference type="InterPro" id="IPR046335">
    <property type="entry name" value="LacI/GalR-like_sensor"/>
</dbReference>